<name>A0A3S4XPC0_9RHOB</name>
<comment type="caution">
    <text evidence="2">The sequence shown here is derived from an EMBL/GenBank/DDBJ whole genome shotgun (WGS) entry which is preliminary data.</text>
</comment>
<dbReference type="InterPro" id="IPR038732">
    <property type="entry name" value="HpyO/CreE_NAD-binding"/>
</dbReference>
<protein>
    <submittedName>
        <fullName evidence="2">FAD-NAD(P)-binding protein</fullName>
    </submittedName>
</protein>
<dbReference type="AlphaFoldDB" id="A0A3S4XPC0"/>
<feature type="domain" description="FAD-dependent urate hydroxylase HpyO/Asp monooxygenase CreE-like FAD/NAD(P)-binding" evidence="1">
    <location>
        <begin position="4"/>
        <end position="163"/>
    </location>
</feature>
<dbReference type="SUPFAM" id="SSF51905">
    <property type="entry name" value="FAD/NAD(P)-binding domain"/>
    <property type="match status" value="1"/>
</dbReference>
<evidence type="ECO:0000313" key="3">
    <source>
        <dbReference type="Proteomes" id="UP000287168"/>
    </source>
</evidence>
<dbReference type="InterPro" id="IPR036188">
    <property type="entry name" value="FAD/NAD-bd_sf"/>
</dbReference>
<accession>A0A3S4XPC0</accession>
<proteinExistence type="predicted"/>
<dbReference type="EMBL" id="SBLC01000019">
    <property type="protein sequence ID" value="RWY39949.1"/>
    <property type="molecule type" value="Genomic_DNA"/>
</dbReference>
<sequence>MKTAIIGTGPTGLYTFQALLRAGGPHHIVLFEAGAQIGIGMPWSAETTSASMLANIASIEIPDLPERYIDWLKRQPETVLRPFSVDPATVEERDFTPRLLIGQYFADQMQQLITIAQAAGVTVDTFETCRVTDITPAAEGYTLETDRAGTQSGFRHVVLATGHKFERDDDLTDHYFPNPWSGLVTVAVPAGHIGIMGTSLSAIDAAMVVAGQHGQFTRNDGRLIWQPRGSEALTITLMSWSGVLPEADFYCPIPWEPLEIMTEEAVLEAAEGPEPFARIWDLFKAQLQTSDPAWSDRINLASLTPETFSEAYFRPREEGDTFAHARRNLAEAERNREARHTIPWRYAILRMHEQVEKAVPAFSEAETKRFNATLKSVFTDNYAAVPPLSIERVLALRDAGVLEILALGEDYELTHHRGYSEVIARGKTYRLDTFIDARGQCPQTSKDLPFPSLSRALLQAGQEEPQLSESFALQSLPGYEGRLYFGALPFLMEDQPFVQGLTSCARNGATIAEAIIRDA</sequence>
<dbReference type="OrthoDB" id="6309046at2"/>
<gene>
    <name evidence="2" type="ORF">EP867_13310</name>
</gene>
<dbReference type="PANTHER" id="PTHR40254:SF1">
    <property type="entry name" value="BLR0577 PROTEIN"/>
    <property type="match status" value="1"/>
</dbReference>
<dbReference type="InterPro" id="IPR052189">
    <property type="entry name" value="L-asp_N-monooxygenase_NS-form"/>
</dbReference>
<reference evidence="2 3" key="1">
    <citation type="journal article" date="2015" name="Int. J. Syst. Evol. Microbiol.">
        <title>Gemmobacter intermedius sp. nov., isolated from a white stork (Ciconia ciconia).</title>
        <authorList>
            <person name="Kampfer P."/>
            <person name="Jerzak L."/>
            <person name="Wilharm G."/>
            <person name="Golke J."/>
            <person name="Busse H.J."/>
            <person name="Glaeser S.P."/>
        </authorList>
    </citation>
    <scope>NUCLEOTIDE SEQUENCE [LARGE SCALE GENOMIC DNA]</scope>
    <source>
        <strain evidence="2 3">119/4</strain>
    </source>
</reference>
<evidence type="ECO:0000259" key="1">
    <source>
        <dbReference type="Pfam" id="PF13454"/>
    </source>
</evidence>
<keyword evidence="3" id="KW-1185">Reference proteome</keyword>
<organism evidence="2 3">
    <name type="scientific">Falsigemmobacter intermedius</name>
    <dbReference type="NCBI Taxonomy" id="1553448"/>
    <lineage>
        <taxon>Bacteria</taxon>
        <taxon>Pseudomonadati</taxon>
        <taxon>Pseudomonadota</taxon>
        <taxon>Alphaproteobacteria</taxon>
        <taxon>Rhodobacterales</taxon>
        <taxon>Paracoccaceae</taxon>
        <taxon>Falsigemmobacter</taxon>
    </lineage>
</organism>
<dbReference type="PANTHER" id="PTHR40254">
    <property type="entry name" value="BLR0577 PROTEIN"/>
    <property type="match status" value="1"/>
</dbReference>
<evidence type="ECO:0000313" key="2">
    <source>
        <dbReference type="EMBL" id="RWY39949.1"/>
    </source>
</evidence>
<dbReference type="Gene3D" id="3.50.50.60">
    <property type="entry name" value="FAD/NAD(P)-binding domain"/>
    <property type="match status" value="1"/>
</dbReference>
<dbReference type="RefSeq" id="WP_128489976.1">
    <property type="nucleotide sequence ID" value="NZ_JBHLXB010000025.1"/>
</dbReference>
<dbReference type="Pfam" id="PF13454">
    <property type="entry name" value="NAD_binding_9"/>
    <property type="match status" value="1"/>
</dbReference>
<dbReference type="Proteomes" id="UP000287168">
    <property type="component" value="Unassembled WGS sequence"/>
</dbReference>